<comment type="catalytic activity">
    <reaction evidence="5">
        <text>a 3-(all-trans-polyprenyl)benzene-1,2-diol + S-adenosyl-L-methionine = a 2-methoxy-6-(all-trans-polyprenyl)phenol + S-adenosyl-L-homocysteine + H(+)</text>
        <dbReference type="Rhea" id="RHEA:31411"/>
        <dbReference type="Rhea" id="RHEA-COMP:9550"/>
        <dbReference type="Rhea" id="RHEA-COMP:9551"/>
        <dbReference type="ChEBI" id="CHEBI:15378"/>
        <dbReference type="ChEBI" id="CHEBI:57856"/>
        <dbReference type="ChEBI" id="CHEBI:59789"/>
        <dbReference type="ChEBI" id="CHEBI:62729"/>
        <dbReference type="ChEBI" id="CHEBI:62731"/>
        <dbReference type="EC" id="2.1.1.222"/>
    </reaction>
</comment>
<dbReference type="NCBIfam" id="TIGR01983">
    <property type="entry name" value="UbiG"/>
    <property type="match status" value="1"/>
</dbReference>
<dbReference type="GO" id="GO:0061542">
    <property type="term" value="F:3-demethylubiquinol 3-O-methyltransferase activity"/>
    <property type="evidence" value="ECO:0007669"/>
    <property type="project" value="UniProtKB-UniRule"/>
</dbReference>
<dbReference type="FunFam" id="3.40.50.150:FF:000028">
    <property type="entry name" value="Ubiquinone biosynthesis O-methyltransferase"/>
    <property type="match status" value="1"/>
</dbReference>
<keyword evidence="2 5" id="KW-0808">Transferase</keyword>
<feature type="binding site" evidence="5">
    <location>
        <position position="86"/>
    </location>
    <ligand>
        <name>S-adenosyl-L-methionine</name>
        <dbReference type="ChEBI" id="CHEBI:59789"/>
    </ligand>
</feature>
<dbReference type="OrthoDB" id="9801538at2"/>
<evidence type="ECO:0000256" key="4">
    <source>
        <dbReference type="ARBA" id="ARBA00022691"/>
    </source>
</evidence>
<dbReference type="HAMAP" id="MF_00472">
    <property type="entry name" value="UbiG"/>
    <property type="match status" value="1"/>
</dbReference>
<gene>
    <name evidence="5" type="primary">ubiG</name>
    <name evidence="6" type="ORF">CWE06_02450</name>
</gene>
<proteinExistence type="inferred from homology"/>
<feature type="binding site" evidence="5">
    <location>
        <position position="130"/>
    </location>
    <ligand>
        <name>S-adenosyl-L-methionine</name>
        <dbReference type="ChEBI" id="CHEBI:59789"/>
    </ligand>
</feature>
<sequence>MQDNAKGAAFNNVDPAEIEKFNAMASRWWDPEGDFRPLHQINPLRVQFIDQYGLGFAGRKVVDIGCGGGLLSEAMARAGAQVTGIDMSPDALSVARLHALESELIIDYQQVTAEEFASRHAGQYDIVTCLEMLEHVPDPAAVIAACAELVKPGGRVVFATLNRTLKAKLLGVYMAEYVLRWVPQGTHDANKFIRPSELMNMAEQAGLTSIAATGIHFNPLLNQFFLSDRNLDVNYLVACEKPAEG</sequence>
<dbReference type="Pfam" id="PF13489">
    <property type="entry name" value="Methyltransf_23"/>
    <property type="match status" value="1"/>
</dbReference>
<comment type="similarity">
    <text evidence="5">Belongs to the methyltransferase superfamily. UbiG/COQ3 family.</text>
</comment>
<dbReference type="UniPathway" id="UPA00232"/>
<evidence type="ECO:0000256" key="2">
    <source>
        <dbReference type="ARBA" id="ARBA00022679"/>
    </source>
</evidence>
<comment type="pathway">
    <text evidence="5">Cofactor biosynthesis; ubiquinone biosynthesis.</text>
</comment>
<dbReference type="GO" id="GO:0102208">
    <property type="term" value="F:2-polyprenyl-6-hydroxyphenol methylase activity"/>
    <property type="evidence" value="ECO:0007669"/>
    <property type="project" value="UniProtKB-EC"/>
</dbReference>
<comment type="function">
    <text evidence="5">O-methyltransferase that catalyzes the 2 O-methylation steps in the ubiquinone biosynthetic pathway.</text>
</comment>
<dbReference type="Proteomes" id="UP000288212">
    <property type="component" value="Unassembled WGS sequence"/>
</dbReference>
<evidence type="ECO:0000256" key="1">
    <source>
        <dbReference type="ARBA" id="ARBA00022603"/>
    </source>
</evidence>
<evidence type="ECO:0000256" key="5">
    <source>
        <dbReference type="HAMAP-Rule" id="MF_00472"/>
    </source>
</evidence>
<dbReference type="CDD" id="cd02440">
    <property type="entry name" value="AdoMet_MTases"/>
    <property type="match status" value="1"/>
</dbReference>
<evidence type="ECO:0000256" key="3">
    <source>
        <dbReference type="ARBA" id="ARBA00022688"/>
    </source>
</evidence>
<dbReference type="InterPro" id="IPR029063">
    <property type="entry name" value="SAM-dependent_MTases_sf"/>
</dbReference>
<keyword evidence="7" id="KW-1185">Reference proteome</keyword>
<dbReference type="PANTHER" id="PTHR43464:SF19">
    <property type="entry name" value="UBIQUINONE BIOSYNTHESIS O-METHYLTRANSFERASE, MITOCHONDRIAL"/>
    <property type="match status" value="1"/>
</dbReference>
<feature type="binding site" evidence="5">
    <location>
        <position position="65"/>
    </location>
    <ligand>
        <name>S-adenosyl-L-methionine</name>
        <dbReference type="ChEBI" id="CHEBI:59789"/>
    </ligand>
</feature>
<comment type="caution">
    <text evidence="6">The sequence shown here is derived from an EMBL/GenBank/DDBJ whole genome shotgun (WGS) entry which is preliminary data.</text>
</comment>
<keyword evidence="4 5" id="KW-0949">S-adenosyl-L-methionine</keyword>
<reference evidence="6 7" key="1">
    <citation type="journal article" date="2011" name="Front. Microbiol.">
        <title>Genomic signatures of strain selection and enhancement in Bacillus atrophaeus var. globigii, a historical biowarfare simulant.</title>
        <authorList>
            <person name="Gibbons H.S."/>
            <person name="Broomall S.M."/>
            <person name="McNew L.A."/>
            <person name="Daligault H."/>
            <person name="Chapman C."/>
            <person name="Bruce D."/>
            <person name="Karavis M."/>
            <person name="Krepps M."/>
            <person name="McGregor P.A."/>
            <person name="Hong C."/>
            <person name="Park K.H."/>
            <person name="Akmal A."/>
            <person name="Feldman A."/>
            <person name="Lin J.S."/>
            <person name="Chang W.E."/>
            <person name="Higgs B.W."/>
            <person name="Demirev P."/>
            <person name="Lindquist J."/>
            <person name="Liem A."/>
            <person name="Fochler E."/>
            <person name="Read T.D."/>
            <person name="Tapia R."/>
            <person name="Johnson S."/>
            <person name="Bishop-Lilly K.A."/>
            <person name="Detter C."/>
            <person name="Han C."/>
            <person name="Sozhamannan S."/>
            <person name="Rosenzweig C.N."/>
            <person name="Skowronski E.W."/>
        </authorList>
    </citation>
    <scope>NUCLEOTIDE SEQUENCE [LARGE SCALE GENOMIC DNA]</scope>
    <source>
        <strain evidence="6 7">AK5</strain>
    </source>
</reference>
<keyword evidence="3 5" id="KW-0831">Ubiquinone biosynthesis</keyword>
<name>A0A432VYI7_9GAMM</name>
<dbReference type="Gene3D" id="3.40.50.150">
    <property type="entry name" value="Vaccinia Virus protein VP39"/>
    <property type="match status" value="1"/>
</dbReference>
<dbReference type="SUPFAM" id="SSF53335">
    <property type="entry name" value="S-adenosyl-L-methionine-dependent methyltransferases"/>
    <property type="match status" value="1"/>
</dbReference>
<accession>A0A432VYI7</accession>
<dbReference type="GO" id="GO:0010420">
    <property type="term" value="F:polyprenyldihydroxybenzoate methyltransferase activity"/>
    <property type="evidence" value="ECO:0007669"/>
    <property type="project" value="InterPro"/>
</dbReference>
<dbReference type="AlphaFoldDB" id="A0A432VYI7"/>
<feature type="binding site" evidence="5">
    <location>
        <position position="45"/>
    </location>
    <ligand>
        <name>S-adenosyl-L-methionine</name>
        <dbReference type="ChEBI" id="CHEBI:59789"/>
    </ligand>
</feature>
<comment type="catalytic activity">
    <reaction evidence="5">
        <text>a 3-demethylubiquinol + S-adenosyl-L-methionine = a ubiquinol + S-adenosyl-L-homocysteine + H(+)</text>
        <dbReference type="Rhea" id="RHEA:44380"/>
        <dbReference type="Rhea" id="RHEA-COMP:9566"/>
        <dbReference type="Rhea" id="RHEA-COMP:10914"/>
        <dbReference type="ChEBI" id="CHEBI:15378"/>
        <dbReference type="ChEBI" id="CHEBI:17976"/>
        <dbReference type="ChEBI" id="CHEBI:57856"/>
        <dbReference type="ChEBI" id="CHEBI:59789"/>
        <dbReference type="ChEBI" id="CHEBI:84422"/>
        <dbReference type="EC" id="2.1.1.64"/>
    </reaction>
</comment>
<evidence type="ECO:0000313" key="6">
    <source>
        <dbReference type="EMBL" id="RUO21730.1"/>
    </source>
</evidence>
<dbReference type="EMBL" id="PIPI01000001">
    <property type="protein sequence ID" value="RUO21730.1"/>
    <property type="molecule type" value="Genomic_DNA"/>
</dbReference>
<organism evidence="6 7">
    <name type="scientific">Aliidiomarina haloalkalitolerans</name>
    <dbReference type="NCBI Taxonomy" id="859059"/>
    <lineage>
        <taxon>Bacteria</taxon>
        <taxon>Pseudomonadati</taxon>
        <taxon>Pseudomonadota</taxon>
        <taxon>Gammaproteobacteria</taxon>
        <taxon>Alteromonadales</taxon>
        <taxon>Idiomarinaceae</taxon>
        <taxon>Aliidiomarina</taxon>
    </lineage>
</organism>
<dbReference type="InterPro" id="IPR010233">
    <property type="entry name" value="UbiG_MeTrfase"/>
</dbReference>
<keyword evidence="1 5" id="KW-0489">Methyltransferase</keyword>
<dbReference type="RefSeq" id="WP_126790828.1">
    <property type="nucleotide sequence ID" value="NZ_PIPI01000001.1"/>
</dbReference>
<dbReference type="GO" id="GO:0032259">
    <property type="term" value="P:methylation"/>
    <property type="evidence" value="ECO:0007669"/>
    <property type="project" value="UniProtKB-KW"/>
</dbReference>
<protein>
    <recommendedName>
        <fullName evidence="5">Ubiquinone biosynthesis O-methyltransferase</fullName>
    </recommendedName>
    <alternativeName>
        <fullName evidence="5">2-polyprenyl-6-hydroxyphenol methylase</fullName>
        <ecNumber evidence="5">2.1.1.222</ecNumber>
    </alternativeName>
    <alternativeName>
        <fullName evidence="5">3-demethylubiquinone 3-O-methyltransferase</fullName>
        <ecNumber evidence="5">2.1.1.64</ecNumber>
    </alternativeName>
</protein>
<dbReference type="EC" id="2.1.1.64" evidence="5"/>
<dbReference type="PANTHER" id="PTHR43464">
    <property type="entry name" value="METHYLTRANSFERASE"/>
    <property type="match status" value="1"/>
</dbReference>
<dbReference type="EC" id="2.1.1.222" evidence="5"/>
<evidence type="ECO:0000313" key="7">
    <source>
        <dbReference type="Proteomes" id="UP000288212"/>
    </source>
</evidence>